<evidence type="ECO:0000313" key="1">
    <source>
        <dbReference type="EMBL" id="QTD43567.1"/>
    </source>
</evidence>
<name>A0A975CEY1_9BURK</name>
<protein>
    <submittedName>
        <fullName evidence="1">Uncharacterized protein</fullName>
    </submittedName>
</protein>
<evidence type="ECO:0000313" key="2">
    <source>
        <dbReference type="Proteomes" id="UP000663903"/>
    </source>
</evidence>
<organism evidence="1 2">
    <name type="scientific">Ottowia testudinis</name>
    <dbReference type="NCBI Taxonomy" id="2816950"/>
    <lineage>
        <taxon>Bacteria</taxon>
        <taxon>Pseudomonadati</taxon>
        <taxon>Pseudomonadota</taxon>
        <taxon>Betaproteobacteria</taxon>
        <taxon>Burkholderiales</taxon>
        <taxon>Comamonadaceae</taxon>
        <taxon>Ottowia</taxon>
    </lineage>
</organism>
<dbReference type="RefSeq" id="WP_208006984.1">
    <property type="nucleotide sequence ID" value="NZ_CP071796.1"/>
</dbReference>
<dbReference type="AlphaFoldDB" id="A0A975CEY1"/>
<sequence>MANVTLNTEQQLYVLDHGHGYSCFGFANARDHANQMAERLKRPDLAFGEADFGALSGYQKYLAAVEAWGKSPLSRKTYFDPATDPKAARVLERCQEAKAKVRLILGDTATGRTWLDEHDVVGRIGRSTGALKVPLLIKPGTDAGIAILTACLLVIIDWESGEFLFRHPRYRAPDLLIRLVEDANRPWEVLHDEQVVARFPDIGKAGAYVAFMRGETVEPRIFQ</sequence>
<dbReference type="KEGG" id="otd:J1M35_10225"/>
<dbReference type="EMBL" id="CP071796">
    <property type="protein sequence ID" value="QTD43567.1"/>
    <property type="molecule type" value="Genomic_DNA"/>
</dbReference>
<proteinExistence type="predicted"/>
<gene>
    <name evidence="1" type="ORF">J1M35_10225</name>
</gene>
<accession>A0A975CEY1</accession>
<reference evidence="1" key="1">
    <citation type="submission" date="2021-03" db="EMBL/GenBank/DDBJ databases">
        <title>Ottowia sp. 27C isolated from the cloaca of a Giant Asian pond turtle (Heosemys grandis).</title>
        <authorList>
            <person name="Spergser J."/>
            <person name="Busse H.-J."/>
        </authorList>
    </citation>
    <scope>NUCLEOTIDE SEQUENCE</scope>
    <source>
        <strain evidence="1">27C</strain>
    </source>
</reference>
<dbReference type="Proteomes" id="UP000663903">
    <property type="component" value="Chromosome"/>
</dbReference>
<keyword evidence="2" id="KW-1185">Reference proteome</keyword>